<sequence length="329" mass="37443">MRKLVKVVNENKTDQRINEETSQGTKVERNISDKTHVEVRDWLMTHLVIDNSGRGGVTANMIVTEFMATVYHPGTDKGLPCYRILVSNHKRADQYGSAVIWAYDDLHKMVNTYLRTVQSQFMAATSQVEQLFVSSNGMPLTSSQVSTSVWRTFQREGIVTEGRISATIIRKSLATGMHVHMPDEKDHLALVETDLGRRAVSKLVALKSSSIHQPQDDLKDCRAAPKPWKREETEQLKELFKEHLETGAIEEAKVKEKLSTATLLEERPLKAVVLKLRRLREEYIEDCEPPADIESSPAKANHLLTLTKDLIEAYVIKKEVVWQRVKEDK</sequence>
<protein>
    <submittedName>
        <fullName evidence="1">Uncharacterized protein</fullName>
    </submittedName>
</protein>
<evidence type="ECO:0000313" key="1">
    <source>
        <dbReference type="EMBL" id="RMX57264.1"/>
    </source>
</evidence>
<feature type="non-terminal residue" evidence="1">
    <location>
        <position position="329"/>
    </location>
</feature>
<dbReference type="EMBL" id="RCHS01000686">
    <property type="protein sequence ID" value="RMX57264.1"/>
    <property type="molecule type" value="Genomic_DNA"/>
</dbReference>
<reference evidence="1 2" key="1">
    <citation type="journal article" date="2018" name="Sci. Rep.">
        <title>Comparative analysis of the Pocillopora damicornis genome highlights role of immune system in coral evolution.</title>
        <authorList>
            <person name="Cunning R."/>
            <person name="Bay R.A."/>
            <person name="Gillette P."/>
            <person name="Baker A.C."/>
            <person name="Traylor-Knowles N."/>
        </authorList>
    </citation>
    <scope>NUCLEOTIDE SEQUENCE [LARGE SCALE GENOMIC DNA]</scope>
    <source>
        <strain evidence="1">RSMAS</strain>
        <tissue evidence="1">Whole animal</tissue>
    </source>
</reference>
<organism evidence="1 2">
    <name type="scientific">Pocillopora damicornis</name>
    <name type="common">Cauliflower coral</name>
    <name type="synonym">Millepora damicornis</name>
    <dbReference type="NCBI Taxonomy" id="46731"/>
    <lineage>
        <taxon>Eukaryota</taxon>
        <taxon>Metazoa</taxon>
        <taxon>Cnidaria</taxon>
        <taxon>Anthozoa</taxon>
        <taxon>Hexacorallia</taxon>
        <taxon>Scleractinia</taxon>
        <taxon>Astrocoeniina</taxon>
        <taxon>Pocilloporidae</taxon>
        <taxon>Pocillopora</taxon>
    </lineage>
</organism>
<gene>
    <name evidence="1" type="ORF">pdam_00025687</name>
</gene>
<dbReference type="OrthoDB" id="5988074at2759"/>
<name>A0A3M6UUM2_POCDA</name>
<accession>A0A3M6UUM2</accession>
<dbReference type="Proteomes" id="UP000275408">
    <property type="component" value="Unassembled WGS sequence"/>
</dbReference>
<comment type="caution">
    <text evidence="1">The sequence shown here is derived from an EMBL/GenBank/DDBJ whole genome shotgun (WGS) entry which is preliminary data.</text>
</comment>
<evidence type="ECO:0000313" key="2">
    <source>
        <dbReference type="Proteomes" id="UP000275408"/>
    </source>
</evidence>
<keyword evidence="2" id="KW-1185">Reference proteome</keyword>
<dbReference type="AlphaFoldDB" id="A0A3M6UUM2"/>
<proteinExistence type="predicted"/>